<dbReference type="RGD" id="1304779">
    <property type="gene designation" value="Lrrc23"/>
</dbReference>
<dbReference type="Proteomes" id="UP000234681">
    <property type="component" value="Chromosome 4"/>
</dbReference>
<proteinExistence type="predicted"/>
<dbReference type="AGR" id="RGD:1304779"/>
<dbReference type="AlphaFoldDB" id="A6ILK6"/>
<evidence type="ECO:0000313" key="1">
    <source>
        <dbReference type="EMBL" id="EDM01933.1"/>
    </source>
</evidence>
<evidence type="ECO:0000313" key="3">
    <source>
        <dbReference type="RGD" id="1304779"/>
    </source>
</evidence>
<protein>
    <submittedName>
        <fullName evidence="1">Leucine rich repeat containing 23, isoform CRA_d</fullName>
    </submittedName>
</protein>
<accession>A6ILK6</accession>
<organism evidence="1 2">
    <name type="scientific">Rattus norvegicus</name>
    <name type="common">Rat</name>
    <dbReference type="NCBI Taxonomy" id="10116"/>
    <lineage>
        <taxon>Eukaryota</taxon>
        <taxon>Metazoa</taxon>
        <taxon>Chordata</taxon>
        <taxon>Craniata</taxon>
        <taxon>Vertebrata</taxon>
        <taxon>Euteleostomi</taxon>
        <taxon>Mammalia</taxon>
        <taxon>Eutheria</taxon>
        <taxon>Euarchontoglires</taxon>
        <taxon>Glires</taxon>
        <taxon>Rodentia</taxon>
        <taxon>Myomorpha</taxon>
        <taxon>Muroidea</taxon>
        <taxon>Muridae</taxon>
        <taxon>Murinae</taxon>
        <taxon>Rattus</taxon>
    </lineage>
</organism>
<sequence length="69" mass="7539">MLTSRTHNTPVGTTAFIALLQEVGDVPFCPRLEIRYIPRLRFCGGHLCVACSVGLPKVLSTALKQIRGD</sequence>
<name>A6ILK6_RAT</name>
<evidence type="ECO:0000313" key="2">
    <source>
        <dbReference type="Proteomes" id="UP000234681"/>
    </source>
</evidence>
<gene>
    <name evidence="1 3" type="primary">Lrrc23</name>
    <name evidence="1" type="ORF">rCG_29717</name>
</gene>
<dbReference type="EMBL" id="CH473964">
    <property type="protein sequence ID" value="EDM01933.1"/>
    <property type="molecule type" value="Genomic_DNA"/>
</dbReference>
<reference evidence="1 2" key="1">
    <citation type="submission" date="2005-09" db="EMBL/GenBank/DDBJ databases">
        <authorList>
            <person name="Mural R.J."/>
            <person name="Li P.W."/>
            <person name="Adams M.D."/>
            <person name="Amanatides P.G."/>
            <person name="Baden-Tillson H."/>
            <person name="Barnstead M."/>
            <person name="Chin S.H."/>
            <person name="Dew I."/>
            <person name="Evans C.A."/>
            <person name="Ferriera S."/>
            <person name="Flanigan M."/>
            <person name="Fosler C."/>
            <person name="Glodek A."/>
            <person name="Gu Z."/>
            <person name="Holt R.A."/>
            <person name="Jennings D."/>
            <person name="Kraft C.L."/>
            <person name="Lu F."/>
            <person name="Nguyen T."/>
            <person name="Nusskern D.R."/>
            <person name="Pfannkoch C.M."/>
            <person name="Sitter C."/>
            <person name="Sutton G.G."/>
            <person name="Venter J.C."/>
            <person name="Wang Z."/>
            <person name="Woodage T."/>
            <person name="Zheng X.H."/>
            <person name="Zhong F."/>
        </authorList>
    </citation>
    <scope>NUCLEOTIDE SEQUENCE [LARGE SCALE GENOMIC DNA]</scope>
    <source>
        <strain>BN</strain>
        <strain evidence="2">Sprague-Dawley</strain>
    </source>
</reference>